<dbReference type="SUPFAM" id="SSF56784">
    <property type="entry name" value="HAD-like"/>
    <property type="match status" value="1"/>
</dbReference>
<dbReference type="EMBL" id="CAJGYO010000009">
    <property type="protein sequence ID" value="CAD6253042.1"/>
    <property type="molecule type" value="Genomic_DNA"/>
</dbReference>
<evidence type="ECO:0000256" key="4">
    <source>
        <dbReference type="ARBA" id="ARBA00022605"/>
    </source>
</evidence>
<dbReference type="GO" id="GO:0009507">
    <property type="term" value="C:chloroplast"/>
    <property type="evidence" value="ECO:0007669"/>
    <property type="project" value="TreeGrafter"/>
</dbReference>
<dbReference type="PANTHER" id="PTHR43344:SF2">
    <property type="entry name" value="PHOSPHOSERINE PHOSPHATASE"/>
    <property type="match status" value="1"/>
</dbReference>
<keyword evidence="11" id="KW-1185">Reference proteome</keyword>
<reference evidence="9" key="1">
    <citation type="submission" date="2020-10" db="EMBL/GenBank/DDBJ databases">
        <authorList>
            <person name="Han B."/>
            <person name="Lu T."/>
            <person name="Zhao Q."/>
            <person name="Huang X."/>
            <person name="Zhao Y."/>
        </authorList>
    </citation>
    <scope>NUCLEOTIDE SEQUENCE</scope>
</reference>
<dbReference type="OrthoDB" id="27226at2759"/>
<accession>A0A811QAN5</accession>
<dbReference type="NCBIfam" id="TIGR01488">
    <property type="entry name" value="HAD-SF-IB"/>
    <property type="match status" value="1"/>
</dbReference>
<dbReference type="InterPro" id="IPR023214">
    <property type="entry name" value="HAD_sf"/>
</dbReference>
<dbReference type="Proteomes" id="UP000604825">
    <property type="component" value="Unassembled WGS sequence"/>
</dbReference>
<evidence type="ECO:0000256" key="2">
    <source>
        <dbReference type="ARBA" id="ARBA00005135"/>
    </source>
</evidence>
<comment type="cofactor">
    <cofactor evidence="1">
        <name>Mg(2+)</name>
        <dbReference type="ChEBI" id="CHEBI:18420"/>
    </cofactor>
</comment>
<dbReference type="CDD" id="cd04309">
    <property type="entry name" value="HAD_PSP_eu"/>
    <property type="match status" value="1"/>
</dbReference>
<keyword evidence="7" id="KW-0460">Magnesium</keyword>
<evidence type="ECO:0000256" key="5">
    <source>
        <dbReference type="ARBA" id="ARBA00022723"/>
    </source>
</evidence>
<evidence type="ECO:0000313" key="10">
    <source>
        <dbReference type="EMBL" id="CAD6340711.1"/>
    </source>
</evidence>
<evidence type="ECO:0000256" key="3">
    <source>
        <dbReference type="ARBA" id="ARBA00012640"/>
    </source>
</evidence>
<dbReference type="Gene3D" id="3.40.50.1000">
    <property type="entry name" value="HAD superfamily/HAD-like"/>
    <property type="match status" value="1"/>
</dbReference>
<dbReference type="EC" id="3.1.3.3" evidence="3"/>
<dbReference type="Gene3D" id="1.10.150.210">
    <property type="entry name" value="Phosphoserine phosphatase, domain 2"/>
    <property type="match status" value="1"/>
</dbReference>
<name>A0A811QAN5_9POAL</name>
<dbReference type="GO" id="GO:0006564">
    <property type="term" value="P:L-serine biosynthetic process"/>
    <property type="evidence" value="ECO:0007669"/>
    <property type="project" value="UniProtKB-KW"/>
</dbReference>
<keyword evidence="6" id="KW-0378">Hydrolase</keyword>
<dbReference type="EMBL" id="CAJGYO010000037">
    <property type="protein sequence ID" value="CAD6340711.1"/>
    <property type="molecule type" value="Genomic_DNA"/>
</dbReference>
<comment type="pathway">
    <text evidence="2">Amino-acid biosynthesis; L-serine biosynthesis; L-serine from 3-phospho-D-glycerate: step 3/3.</text>
</comment>
<evidence type="ECO:0000256" key="7">
    <source>
        <dbReference type="ARBA" id="ARBA00022842"/>
    </source>
</evidence>
<evidence type="ECO:0000256" key="6">
    <source>
        <dbReference type="ARBA" id="ARBA00022801"/>
    </source>
</evidence>
<sequence>MLCASQSFQESGRNLSCCHSNFRSPCLICRCAWYGGLISLRAGPRSSPSLPRPSSSQPPQVPVRLTSPLFLCAKLSKSRNLLAAALEVSKDGSSAVLANTLPSKGAIETLRNADAVCFDVDSTVILDEGIDELADFCGAGKAVAEWTAKAMTGTVPFEVALAARLSLIKPSLSQVEECLKRRPPRISPGMADLVKKLKSNNIDVFLVSGGFRQMIKPVAFELGLPPENIIASQLLFGTSGEYAGFDPTGPTSHSDHAYKTVVMIGDGATDLEARQPGGADLFICYAGVQMREPVAAEADWVVFDFQELITKLP</sequence>
<gene>
    <name evidence="9" type="ORF">NCGR_LOCUS36685</name>
    <name evidence="10" type="ORF">NCGR_LOCUS64809</name>
</gene>
<comment type="caution">
    <text evidence="9">The sequence shown here is derived from an EMBL/GenBank/DDBJ whole genome shotgun (WGS) entry which is preliminary data.</text>
</comment>
<dbReference type="FunFam" id="1.10.150.210:FF:000003">
    <property type="entry name" value="Phosphoserine phosphatase SerB"/>
    <property type="match status" value="1"/>
</dbReference>
<dbReference type="InterPro" id="IPR036412">
    <property type="entry name" value="HAD-like_sf"/>
</dbReference>
<evidence type="ECO:0000256" key="8">
    <source>
        <dbReference type="ARBA" id="ARBA00023299"/>
    </source>
</evidence>
<proteinExistence type="predicted"/>
<keyword evidence="4" id="KW-0028">Amino-acid biosynthesis</keyword>
<evidence type="ECO:0000313" key="9">
    <source>
        <dbReference type="EMBL" id="CAD6253042.1"/>
    </source>
</evidence>
<protein>
    <recommendedName>
        <fullName evidence="3">phosphoserine phosphatase</fullName>
        <ecNumber evidence="3">3.1.3.3</ecNumber>
    </recommendedName>
</protein>
<dbReference type="GO" id="GO:0000287">
    <property type="term" value="F:magnesium ion binding"/>
    <property type="evidence" value="ECO:0007669"/>
    <property type="project" value="TreeGrafter"/>
</dbReference>
<evidence type="ECO:0000256" key="1">
    <source>
        <dbReference type="ARBA" id="ARBA00001946"/>
    </source>
</evidence>
<dbReference type="Pfam" id="PF00702">
    <property type="entry name" value="Hydrolase"/>
    <property type="match status" value="1"/>
</dbReference>
<dbReference type="InterPro" id="IPR050582">
    <property type="entry name" value="HAD-like_SerB"/>
</dbReference>
<dbReference type="GO" id="GO:0036424">
    <property type="term" value="F:L-phosphoserine phosphatase activity"/>
    <property type="evidence" value="ECO:0007669"/>
    <property type="project" value="TreeGrafter"/>
</dbReference>
<organism evidence="9 11">
    <name type="scientific">Miscanthus lutarioriparius</name>
    <dbReference type="NCBI Taxonomy" id="422564"/>
    <lineage>
        <taxon>Eukaryota</taxon>
        <taxon>Viridiplantae</taxon>
        <taxon>Streptophyta</taxon>
        <taxon>Embryophyta</taxon>
        <taxon>Tracheophyta</taxon>
        <taxon>Spermatophyta</taxon>
        <taxon>Magnoliopsida</taxon>
        <taxon>Liliopsida</taxon>
        <taxon>Poales</taxon>
        <taxon>Poaceae</taxon>
        <taxon>PACMAD clade</taxon>
        <taxon>Panicoideae</taxon>
        <taxon>Andropogonodae</taxon>
        <taxon>Andropogoneae</taxon>
        <taxon>Saccharinae</taxon>
        <taxon>Miscanthus</taxon>
    </lineage>
</organism>
<evidence type="ECO:0000313" key="11">
    <source>
        <dbReference type="Proteomes" id="UP000604825"/>
    </source>
</evidence>
<dbReference type="AlphaFoldDB" id="A0A811QAN5"/>
<keyword evidence="8" id="KW-0718">Serine biosynthesis</keyword>
<keyword evidence="5" id="KW-0479">Metal-binding</keyword>
<dbReference type="PANTHER" id="PTHR43344">
    <property type="entry name" value="PHOSPHOSERINE PHOSPHATASE"/>
    <property type="match status" value="1"/>
</dbReference>